<dbReference type="PROSITE" id="PS00512">
    <property type="entry name" value="ALPHA_GALACTOSIDASE"/>
    <property type="match status" value="1"/>
</dbReference>
<name>A0AAN8IHG2_TRICO</name>
<dbReference type="GO" id="GO:0009311">
    <property type="term" value="P:oligosaccharide metabolic process"/>
    <property type="evidence" value="ECO:0007669"/>
    <property type="project" value="TreeGrafter"/>
</dbReference>
<evidence type="ECO:0000256" key="1">
    <source>
        <dbReference type="ARBA" id="ARBA00009743"/>
    </source>
</evidence>
<dbReference type="CDD" id="cd14792">
    <property type="entry name" value="GH27"/>
    <property type="match status" value="1"/>
</dbReference>
<dbReference type="FunFam" id="3.20.20.70:FF:000197">
    <property type="entry name" value="Alpha-galactosidase"/>
    <property type="match status" value="1"/>
</dbReference>
<dbReference type="Pfam" id="PF16499">
    <property type="entry name" value="Melibiase_2"/>
    <property type="match status" value="1"/>
</dbReference>
<keyword evidence="6" id="KW-1185">Reference proteome</keyword>
<dbReference type="PRINTS" id="PR00740">
    <property type="entry name" value="GLHYDRLASE27"/>
</dbReference>
<keyword evidence="3 4" id="KW-0326">Glycosidase</keyword>
<dbReference type="PANTHER" id="PTHR11452">
    <property type="entry name" value="ALPHA-GALACTOSIDASE/ALPHA-N-ACETYLGALACTOSAMINIDASE"/>
    <property type="match status" value="1"/>
</dbReference>
<dbReference type="GO" id="GO:0016139">
    <property type="term" value="P:glycoside catabolic process"/>
    <property type="evidence" value="ECO:0007669"/>
    <property type="project" value="TreeGrafter"/>
</dbReference>
<evidence type="ECO:0000256" key="3">
    <source>
        <dbReference type="ARBA" id="ARBA00023295"/>
    </source>
</evidence>
<evidence type="ECO:0000256" key="2">
    <source>
        <dbReference type="ARBA" id="ARBA00022801"/>
    </source>
</evidence>
<organism evidence="5 6">
    <name type="scientific">Trichostrongylus colubriformis</name>
    <name type="common">Black scour worm</name>
    <dbReference type="NCBI Taxonomy" id="6319"/>
    <lineage>
        <taxon>Eukaryota</taxon>
        <taxon>Metazoa</taxon>
        <taxon>Ecdysozoa</taxon>
        <taxon>Nematoda</taxon>
        <taxon>Chromadorea</taxon>
        <taxon>Rhabditida</taxon>
        <taxon>Rhabditina</taxon>
        <taxon>Rhabditomorpha</taxon>
        <taxon>Strongyloidea</taxon>
        <taxon>Trichostrongylidae</taxon>
        <taxon>Trichostrongylus</taxon>
    </lineage>
</organism>
<dbReference type="EMBL" id="WIXE01019022">
    <property type="protein sequence ID" value="KAK5970413.1"/>
    <property type="molecule type" value="Genomic_DNA"/>
</dbReference>
<evidence type="ECO:0000313" key="5">
    <source>
        <dbReference type="EMBL" id="KAK5970413.1"/>
    </source>
</evidence>
<dbReference type="InterPro" id="IPR013785">
    <property type="entry name" value="Aldolase_TIM"/>
</dbReference>
<accession>A0AAN8IHG2</accession>
<keyword evidence="4" id="KW-1015">Disulfide bond</keyword>
<dbReference type="GO" id="GO:0004557">
    <property type="term" value="F:alpha-galactosidase activity"/>
    <property type="evidence" value="ECO:0007669"/>
    <property type="project" value="TreeGrafter"/>
</dbReference>
<dbReference type="Proteomes" id="UP001331761">
    <property type="component" value="Unassembled WGS sequence"/>
</dbReference>
<dbReference type="AlphaFoldDB" id="A0AAN8IHG2"/>
<reference evidence="5 6" key="1">
    <citation type="submission" date="2019-10" db="EMBL/GenBank/DDBJ databases">
        <title>Assembly and Annotation for the nematode Trichostrongylus colubriformis.</title>
        <authorList>
            <person name="Martin J."/>
        </authorList>
    </citation>
    <scope>NUCLEOTIDE SEQUENCE [LARGE SCALE GENOMIC DNA]</scope>
    <source>
        <strain evidence="5">G859</strain>
        <tissue evidence="5">Whole worm</tissue>
    </source>
</reference>
<evidence type="ECO:0000256" key="4">
    <source>
        <dbReference type="RuleBase" id="RU361168"/>
    </source>
</evidence>
<dbReference type="SUPFAM" id="SSF51445">
    <property type="entry name" value="(Trans)glycosidases"/>
    <property type="match status" value="1"/>
</dbReference>
<comment type="similarity">
    <text evidence="1 4">Belongs to the glycosyl hydrolase 27 family.</text>
</comment>
<dbReference type="PANTHER" id="PTHR11452:SF83">
    <property type="entry name" value="ALPHA-GALACTOSIDASE"/>
    <property type="match status" value="1"/>
</dbReference>
<keyword evidence="2 4" id="KW-0378">Hydrolase</keyword>
<gene>
    <name evidence="5" type="ORF">GCK32_003326</name>
</gene>
<protein>
    <recommendedName>
        <fullName evidence="4">Alpha-galactosidase</fullName>
        <ecNumber evidence="4">3.2.1.-</ecNumber>
    </recommendedName>
</protein>
<dbReference type="InterPro" id="IPR000111">
    <property type="entry name" value="Glyco_hydro_27/36_CS"/>
</dbReference>
<dbReference type="InterPro" id="IPR017853">
    <property type="entry name" value="GH"/>
</dbReference>
<sequence>MLMSIVGTGSSLENGLARTPPMGWMSWAKFFCATICYPPSDHCVSERLYRDMADRIVADGFLQAGYNRIHIDDCWMERSRSSDGELEADHRRFPSGIKNLAKYMHDRNLQLGIYADFGTETCMGFPGSINRLEQDARTFASWDVDYLKFDGCHSLLEQMEEGYARMGRYLNATGRPIIFSCSYPYYFSGLNFKLDWAATTRTCNLWRFYTDIRGSWDSIASIIQFVDDHQDLLAAAQRPGAWNDMDMIVAGIGSITPDQAKVQMTLWSVLSEPQPSAAT</sequence>
<comment type="subunit">
    <text evidence="4">Homodimer.</text>
</comment>
<evidence type="ECO:0000313" key="6">
    <source>
        <dbReference type="Proteomes" id="UP001331761"/>
    </source>
</evidence>
<comment type="caution">
    <text evidence="5">The sequence shown here is derived from an EMBL/GenBank/DDBJ whole genome shotgun (WGS) entry which is preliminary data.</text>
</comment>
<dbReference type="GO" id="GO:0005737">
    <property type="term" value="C:cytoplasm"/>
    <property type="evidence" value="ECO:0007669"/>
    <property type="project" value="TreeGrafter"/>
</dbReference>
<dbReference type="Gene3D" id="3.20.20.70">
    <property type="entry name" value="Aldolase class I"/>
    <property type="match status" value="1"/>
</dbReference>
<dbReference type="InterPro" id="IPR002241">
    <property type="entry name" value="Glyco_hydro_27"/>
</dbReference>
<dbReference type="EC" id="3.2.1.-" evidence="4"/>
<proteinExistence type="inferred from homology"/>